<evidence type="ECO:0000313" key="1">
    <source>
        <dbReference type="EMBL" id="VFA98958.1"/>
    </source>
</evidence>
<name>A0A4U8WB19_9NOCA</name>
<proteinExistence type="predicted"/>
<sequence>MWYGHQPTITSGRQHCDLITQWGFRRAVRVQGVDGLDSHGLRMLEAVVVRMVRRWSDFDEGARNK</sequence>
<evidence type="ECO:0000313" key="2">
    <source>
        <dbReference type="Proteomes" id="UP000290439"/>
    </source>
</evidence>
<protein>
    <submittedName>
        <fullName evidence="1">Uncharacterized protein</fullName>
    </submittedName>
</protein>
<dbReference type="EMBL" id="LR215973">
    <property type="protein sequence ID" value="VFA98958.1"/>
    <property type="molecule type" value="Genomic_DNA"/>
</dbReference>
<accession>A0A4U8WB19</accession>
<reference evidence="1 2" key="1">
    <citation type="submission" date="2019-02" db="EMBL/GenBank/DDBJ databases">
        <authorList>
            <consortium name="Pathogen Informatics"/>
        </authorList>
    </citation>
    <scope>NUCLEOTIDE SEQUENCE [LARGE SCALE GENOMIC DNA]</scope>
    <source>
        <strain evidence="1 2">3012STDY6756504</strain>
    </source>
</reference>
<gene>
    <name evidence="1" type="ORF">NCTC10797_02737</name>
</gene>
<organism evidence="1 2">
    <name type="scientific">Nocardia cyriacigeorgica</name>
    <dbReference type="NCBI Taxonomy" id="135487"/>
    <lineage>
        <taxon>Bacteria</taxon>
        <taxon>Bacillati</taxon>
        <taxon>Actinomycetota</taxon>
        <taxon>Actinomycetes</taxon>
        <taxon>Mycobacteriales</taxon>
        <taxon>Nocardiaceae</taxon>
        <taxon>Nocardia</taxon>
    </lineage>
</organism>
<dbReference type="AlphaFoldDB" id="A0A4U8WB19"/>
<dbReference type="Proteomes" id="UP000290439">
    <property type="component" value="Chromosome"/>
</dbReference>